<protein>
    <submittedName>
        <fullName evidence="2">Uncharacterized protein</fullName>
    </submittedName>
</protein>
<proteinExistence type="predicted"/>
<accession>A0A2P6NV89</accession>
<organism evidence="2 3">
    <name type="scientific">Planoprotostelium fungivorum</name>
    <dbReference type="NCBI Taxonomy" id="1890364"/>
    <lineage>
        <taxon>Eukaryota</taxon>
        <taxon>Amoebozoa</taxon>
        <taxon>Evosea</taxon>
        <taxon>Variosea</taxon>
        <taxon>Cavosteliida</taxon>
        <taxon>Cavosteliaceae</taxon>
        <taxon>Planoprotostelium</taxon>
    </lineage>
</organism>
<feature type="region of interest" description="Disordered" evidence="1">
    <location>
        <begin position="80"/>
        <end position="99"/>
    </location>
</feature>
<feature type="region of interest" description="Disordered" evidence="1">
    <location>
        <begin position="118"/>
        <end position="161"/>
    </location>
</feature>
<dbReference type="AlphaFoldDB" id="A0A2P6NV89"/>
<name>A0A2P6NV89_9EUKA</name>
<sequence length="371" mass="40248">MSDPLADLDDLLEELDRSGKPSTPSRVSIPPPMVDSRPVSQQIPRGVSNSFSTHLAADLPPPVFEHPAPIPEPVYAPAPVPVAAPKSTGEDPHISHLTLEGSDAWKNELDDLLSELSVSSNQAPAPAPAPAPTNSYVPRQPEPQPSYPAYQPSYQQSSAPPAPKIVQVSSAGYTGSNLPIEYSAGHSVTLTQDEQNLIHELNRARTNPSNYADVLERDRRPYFNGKHLKLPGTNVLLVTEEGVGAVDDAIAFLRAQRPLPPFKVSPGMVSAAKEAIAEVGPLGETSCESIRRFDKYGRFEQEAVEIASFGTSDAKEIVLRFIVCDGQPDRVQRTYIFEPIYSCVGFAVGEHKSAYRTMACINFTKAFNPNK</sequence>
<comment type="caution">
    <text evidence="2">The sequence shown here is derived from an EMBL/GenBank/DDBJ whole genome shotgun (WGS) entry which is preliminary data.</text>
</comment>
<keyword evidence="3" id="KW-1185">Reference proteome</keyword>
<dbReference type="EMBL" id="MDYQ01000016">
    <property type="protein sequence ID" value="PRP87885.1"/>
    <property type="molecule type" value="Genomic_DNA"/>
</dbReference>
<feature type="region of interest" description="Disordered" evidence="1">
    <location>
        <begin position="1"/>
        <end position="46"/>
    </location>
</feature>
<dbReference type="InParanoid" id="A0A2P6NV89"/>
<evidence type="ECO:0000256" key="1">
    <source>
        <dbReference type="SAM" id="MobiDB-lite"/>
    </source>
</evidence>
<evidence type="ECO:0000313" key="2">
    <source>
        <dbReference type="EMBL" id="PRP87885.1"/>
    </source>
</evidence>
<evidence type="ECO:0000313" key="3">
    <source>
        <dbReference type="Proteomes" id="UP000241769"/>
    </source>
</evidence>
<gene>
    <name evidence="2" type="ORF">PROFUN_02622</name>
</gene>
<reference evidence="2 3" key="1">
    <citation type="journal article" date="2018" name="Genome Biol. Evol.">
        <title>Multiple Roots of Fruiting Body Formation in Amoebozoa.</title>
        <authorList>
            <person name="Hillmann F."/>
            <person name="Forbes G."/>
            <person name="Novohradska S."/>
            <person name="Ferling I."/>
            <person name="Riege K."/>
            <person name="Groth M."/>
            <person name="Westermann M."/>
            <person name="Marz M."/>
            <person name="Spaller T."/>
            <person name="Winckler T."/>
            <person name="Schaap P."/>
            <person name="Glockner G."/>
        </authorList>
    </citation>
    <scope>NUCLEOTIDE SEQUENCE [LARGE SCALE GENOMIC DNA]</scope>
    <source>
        <strain evidence="2 3">Jena</strain>
    </source>
</reference>
<dbReference type="Proteomes" id="UP000241769">
    <property type="component" value="Unassembled WGS sequence"/>
</dbReference>
<feature type="compositionally biased region" description="Low complexity" evidence="1">
    <location>
        <begin position="147"/>
        <end position="159"/>
    </location>
</feature>
<feature type="compositionally biased region" description="Acidic residues" evidence="1">
    <location>
        <begin position="1"/>
        <end position="13"/>
    </location>
</feature>
<dbReference type="OrthoDB" id="308255at2759"/>